<protein>
    <submittedName>
        <fullName evidence="1">Uncharacterized protein</fullName>
    </submittedName>
</protein>
<dbReference type="EMBL" id="GBXM01078194">
    <property type="protein sequence ID" value="JAH30383.1"/>
    <property type="molecule type" value="Transcribed_RNA"/>
</dbReference>
<organism evidence="1">
    <name type="scientific">Anguilla anguilla</name>
    <name type="common">European freshwater eel</name>
    <name type="synonym">Muraena anguilla</name>
    <dbReference type="NCBI Taxonomy" id="7936"/>
    <lineage>
        <taxon>Eukaryota</taxon>
        <taxon>Metazoa</taxon>
        <taxon>Chordata</taxon>
        <taxon>Craniata</taxon>
        <taxon>Vertebrata</taxon>
        <taxon>Euteleostomi</taxon>
        <taxon>Actinopterygii</taxon>
        <taxon>Neopterygii</taxon>
        <taxon>Teleostei</taxon>
        <taxon>Anguilliformes</taxon>
        <taxon>Anguillidae</taxon>
        <taxon>Anguilla</taxon>
    </lineage>
</organism>
<accession>A0A0E9RPW1</accession>
<name>A0A0E9RPW1_ANGAN</name>
<proteinExistence type="predicted"/>
<evidence type="ECO:0000313" key="1">
    <source>
        <dbReference type="EMBL" id="JAH30383.1"/>
    </source>
</evidence>
<reference evidence="1" key="1">
    <citation type="submission" date="2014-11" db="EMBL/GenBank/DDBJ databases">
        <authorList>
            <person name="Amaro Gonzalez C."/>
        </authorList>
    </citation>
    <scope>NUCLEOTIDE SEQUENCE</scope>
</reference>
<dbReference type="AlphaFoldDB" id="A0A0E9RPW1"/>
<sequence>MCYGLVINVLRCAFLLMSRSSV</sequence>
<reference evidence="1" key="2">
    <citation type="journal article" date="2015" name="Fish Shellfish Immunol.">
        <title>Early steps in the European eel (Anguilla anguilla)-Vibrio vulnificus interaction in the gills: Role of the RtxA13 toxin.</title>
        <authorList>
            <person name="Callol A."/>
            <person name="Pajuelo D."/>
            <person name="Ebbesson L."/>
            <person name="Teles M."/>
            <person name="MacKenzie S."/>
            <person name="Amaro C."/>
        </authorList>
    </citation>
    <scope>NUCLEOTIDE SEQUENCE</scope>
</reference>